<accession>A0A8K0KE47</accession>
<dbReference type="AlphaFoldDB" id="A0A8K0KE47"/>
<proteinExistence type="predicted"/>
<name>A0A8K0KE47_LADFU</name>
<evidence type="ECO:0000313" key="2">
    <source>
        <dbReference type="Proteomes" id="UP000792457"/>
    </source>
</evidence>
<organism evidence="1 2">
    <name type="scientific">Ladona fulva</name>
    <name type="common">Scarce chaser dragonfly</name>
    <name type="synonym">Libellula fulva</name>
    <dbReference type="NCBI Taxonomy" id="123851"/>
    <lineage>
        <taxon>Eukaryota</taxon>
        <taxon>Metazoa</taxon>
        <taxon>Ecdysozoa</taxon>
        <taxon>Arthropoda</taxon>
        <taxon>Hexapoda</taxon>
        <taxon>Insecta</taxon>
        <taxon>Pterygota</taxon>
        <taxon>Palaeoptera</taxon>
        <taxon>Odonata</taxon>
        <taxon>Epiprocta</taxon>
        <taxon>Anisoptera</taxon>
        <taxon>Libelluloidea</taxon>
        <taxon>Libellulidae</taxon>
        <taxon>Ladona</taxon>
    </lineage>
</organism>
<dbReference type="EMBL" id="KZ308588">
    <property type="protein sequence ID" value="KAG8232020.1"/>
    <property type="molecule type" value="Genomic_DNA"/>
</dbReference>
<evidence type="ECO:0000313" key="1">
    <source>
        <dbReference type="EMBL" id="KAG8232020.1"/>
    </source>
</evidence>
<reference evidence="1" key="2">
    <citation type="submission" date="2017-10" db="EMBL/GenBank/DDBJ databases">
        <title>Ladona fulva Genome sequencing and assembly.</title>
        <authorList>
            <person name="Murali S."/>
            <person name="Richards S."/>
            <person name="Bandaranaike D."/>
            <person name="Bellair M."/>
            <person name="Blankenburg K."/>
            <person name="Chao H."/>
            <person name="Dinh H."/>
            <person name="Doddapaneni H."/>
            <person name="Dugan-Rocha S."/>
            <person name="Elkadiri S."/>
            <person name="Gnanaolivu R."/>
            <person name="Hernandez B."/>
            <person name="Skinner E."/>
            <person name="Javaid M."/>
            <person name="Lee S."/>
            <person name="Li M."/>
            <person name="Ming W."/>
            <person name="Munidasa M."/>
            <person name="Muniz J."/>
            <person name="Nguyen L."/>
            <person name="Hughes D."/>
            <person name="Osuji N."/>
            <person name="Pu L.-L."/>
            <person name="Puazo M."/>
            <person name="Qu C."/>
            <person name="Quiroz J."/>
            <person name="Raj R."/>
            <person name="Weissenberger G."/>
            <person name="Xin Y."/>
            <person name="Zou X."/>
            <person name="Han Y."/>
            <person name="Worley K."/>
            <person name="Muzny D."/>
            <person name="Gibbs R."/>
        </authorList>
    </citation>
    <scope>NUCLEOTIDE SEQUENCE</scope>
    <source>
        <strain evidence="1">Sampled in the wild</strain>
    </source>
</reference>
<dbReference type="Proteomes" id="UP000792457">
    <property type="component" value="Unassembled WGS sequence"/>
</dbReference>
<comment type="caution">
    <text evidence="1">The sequence shown here is derived from an EMBL/GenBank/DDBJ whole genome shotgun (WGS) entry which is preliminary data.</text>
</comment>
<protein>
    <submittedName>
        <fullName evidence="1">Uncharacterized protein</fullName>
    </submittedName>
</protein>
<gene>
    <name evidence="1" type="ORF">J437_LFUL012044</name>
</gene>
<keyword evidence="2" id="KW-1185">Reference proteome</keyword>
<reference evidence="1" key="1">
    <citation type="submission" date="2013-04" db="EMBL/GenBank/DDBJ databases">
        <authorList>
            <person name="Qu J."/>
            <person name="Murali S.C."/>
            <person name="Bandaranaike D."/>
            <person name="Bellair M."/>
            <person name="Blankenburg K."/>
            <person name="Chao H."/>
            <person name="Dinh H."/>
            <person name="Doddapaneni H."/>
            <person name="Downs B."/>
            <person name="Dugan-Rocha S."/>
            <person name="Elkadiri S."/>
            <person name="Gnanaolivu R.D."/>
            <person name="Hernandez B."/>
            <person name="Javaid M."/>
            <person name="Jayaseelan J.C."/>
            <person name="Lee S."/>
            <person name="Li M."/>
            <person name="Ming W."/>
            <person name="Munidasa M."/>
            <person name="Muniz J."/>
            <person name="Nguyen L."/>
            <person name="Ongeri F."/>
            <person name="Osuji N."/>
            <person name="Pu L.-L."/>
            <person name="Puazo M."/>
            <person name="Qu C."/>
            <person name="Quiroz J."/>
            <person name="Raj R."/>
            <person name="Weissenberger G."/>
            <person name="Xin Y."/>
            <person name="Zou X."/>
            <person name="Han Y."/>
            <person name="Richards S."/>
            <person name="Worley K."/>
            <person name="Muzny D."/>
            <person name="Gibbs R."/>
        </authorList>
    </citation>
    <scope>NUCLEOTIDE SEQUENCE</scope>
    <source>
        <strain evidence="1">Sampled in the wild</strain>
    </source>
</reference>
<sequence length="97" mass="11442">MPFLPDNINCTWSNFGISPCYRHAGSKGSINAENHNFSLWRYNSHEILPESFLNKRNGINWPVKRHETIAFDKIAEVREKKQWRASGISEDRFKKMF</sequence>